<dbReference type="PANTHER" id="PTHR47667">
    <property type="entry name" value="REGULATOR OF TY1 TRANSPOSITION PROTEIN 107"/>
    <property type="match status" value="1"/>
</dbReference>
<feature type="compositionally biased region" description="Polar residues" evidence="1">
    <location>
        <begin position="781"/>
        <end position="791"/>
    </location>
</feature>
<organism evidence="3 4">
    <name type="scientific">Lentinula lateritia</name>
    <dbReference type="NCBI Taxonomy" id="40482"/>
    <lineage>
        <taxon>Eukaryota</taxon>
        <taxon>Fungi</taxon>
        <taxon>Dikarya</taxon>
        <taxon>Basidiomycota</taxon>
        <taxon>Agaricomycotina</taxon>
        <taxon>Agaricomycetes</taxon>
        <taxon>Agaricomycetidae</taxon>
        <taxon>Agaricales</taxon>
        <taxon>Marasmiineae</taxon>
        <taxon>Omphalotaceae</taxon>
        <taxon>Lentinula</taxon>
    </lineage>
</organism>
<dbReference type="EMBL" id="JANVFT010000017">
    <property type="protein sequence ID" value="KAJ4498143.1"/>
    <property type="molecule type" value="Genomic_DNA"/>
</dbReference>
<dbReference type="SUPFAM" id="SSF52113">
    <property type="entry name" value="BRCT domain"/>
    <property type="match status" value="4"/>
</dbReference>
<evidence type="ECO:0000313" key="3">
    <source>
        <dbReference type="EMBL" id="KAJ4498143.1"/>
    </source>
</evidence>
<feature type="domain" description="BRCT" evidence="2">
    <location>
        <begin position="90"/>
        <end position="170"/>
    </location>
</feature>
<evidence type="ECO:0000313" key="4">
    <source>
        <dbReference type="Proteomes" id="UP001150217"/>
    </source>
</evidence>
<dbReference type="InterPro" id="IPR036420">
    <property type="entry name" value="BRCT_dom_sf"/>
</dbReference>
<protein>
    <recommendedName>
        <fullName evidence="2">BRCT domain-containing protein</fullName>
    </recommendedName>
</protein>
<dbReference type="PROSITE" id="PS50172">
    <property type="entry name" value="BRCT"/>
    <property type="match status" value="4"/>
</dbReference>
<dbReference type="CDD" id="cd17743">
    <property type="entry name" value="BRCT_BRC1_like_rpt5"/>
    <property type="match status" value="1"/>
</dbReference>
<dbReference type="Proteomes" id="UP001150217">
    <property type="component" value="Unassembled WGS sequence"/>
</dbReference>
<feature type="compositionally biased region" description="Basic and acidic residues" evidence="1">
    <location>
        <begin position="820"/>
        <end position="830"/>
    </location>
</feature>
<dbReference type="Gene3D" id="3.40.50.10190">
    <property type="entry name" value="BRCT domain"/>
    <property type="match status" value="5"/>
</dbReference>
<keyword evidence="4" id="KW-1185">Reference proteome</keyword>
<evidence type="ECO:0000259" key="2">
    <source>
        <dbReference type="PROSITE" id="PS50172"/>
    </source>
</evidence>
<feature type="compositionally biased region" description="Basic and acidic residues" evidence="1">
    <location>
        <begin position="727"/>
        <end position="738"/>
    </location>
</feature>
<dbReference type="InterPro" id="IPR053036">
    <property type="entry name" value="CellCycle_DNARepair_Reg"/>
</dbReference>
<dbReference type="CDD" id="cd18432">
    <property type="entry name" value="BRCT_PAXIP1_rpt6_like"/>
    <property type="match status" value="1"/>
</dbReference>
<accession>A0ABQ8VP12</accession>
<feature type="domain" description="BRCT" evidence="2">
    <location>
        <begin position="341"/>
        <end position="416"/>
    </location>
</feature>
<name>A0ABQ8VP12_9AGAR</name>
<dbReference type="SMART" id="SM00292">
    <property type="entry name" value="BRCT"/>
    <property type="match status" value="5"/>
</dbReference>
<feature type="compositionally biased region" description="Low complexity" evidence="1">
    <location>
        <begin position="558"/>
        <end position="572"/>
    </location>
</feature>
<dbReference type="Pfam" id="PF12738">
    <property type="entry name" value="PTCB-BRCT"/>
    <property type="match status" value="1"/>
</dbReference>
<evidence type="ECO:0000256" key="1">
    <source>
        <dbReference type="SAM" id="MobiDB-lite"/>
    </source>
</evidence>
<feature type="compositionally biased region" description="Low complexity" evidence="1">
    <location>
        <begin position="631"/>
        <end position="648"/>
    </location>
</feature>
<feature type="region of interest" description="Disordered" evidence="1">
    <location>
        <begin position="517"/>
        <end position="926"/>
    </location>
</feature>
<gene>
    <name evidence="3" type="ORF">C8R41DRAFT_819454</name>
</gene>
<feature type="compositionally biased region" description="Polar residues" evidence="1">
    <location>
        <begin position="656"/>
        <end position="667"/>
    </location>
</feature>
<feature type="domain" description="BRCT" evidence="2">
    <location>
        <begin position="1"/>
        <end position="89"/>
    </location>
</feature>
<feature type="compositionally biased region" description="Polar residues" evidence="1">
    <location>
        <begin position="801"/>
        <end position="811"/>
    </location>
</feature>
<comment type="caution">
    <text evidence="3">The sequence shown here is derived from an EMBL/GenBank/DDBJ whole genome shotgun (WGS) entry which is preliminary data.</text>
</comment>
<dbReference type="InterPro" id="IPR001357">
    <property type="entry name" value="BRCT_dom"/>
</dbReference>
<dbReference type="CDD" id="cd18436">
    <property type="entry name" value="BRCT_BRC1_like_rpt2"/>
    <property type="match status" value="1"/>
</dbReference>
<dbReference type="Pfam" id="PF16589">
    <property type="entry name" value="BRCT_2"/>
    <property type="match status" value="2"/>
</dbReference>
<feature type="compositionally biased region" description="Basic and acidic residues" evidence="1">
    <location>
        <begin position="588"/>
        <end position="616"/>
    </location>
</feature>
<dbReference type="Pfam" id="PF16770">
    <property type="entry name" value="RTT107_BRCT_5"/>
    <property type="match status" value="1"/>
</dbReference>
<proteinExistence type="predicted"/>
<dbReference type="PANTHER" id="PTHR47667:SF1">
    <property type="entry name" value="REGULATOR OF TY1 TRANSPOSITION PROTEIN 107"/>
    <property type="match status" value="1"/>
</dbReference>
<reference evidence="3" key="1">
    <citation type="submission" date="2022-08" db="EMBL/GenBank/DDBJ databases">
        <title>A Global Phylogenomic Analysis of the Shiitake Genus Lentinula.</title>
        <authorList>
            <consortium name="DOE Joint Genome Institute"/>
            <person name="Sierra-Patev S."/>
            <person name="Min B."/>
            <person name="Naranjo-Ortiz M."/>
            <person name="Looney B."/>
            <person name="Konkel Z."/>
            <person name="Slot J.C."/>
            <person name="Sakamoto Y."/>
            <person name="Steenwyk J.L."/>
            <person name="Rokas A."/>
            <person name="Carro J."/>
            <person name="Camarero S."/>
            <person name="Ferreira P."/>
            <person name="Molpeceres G."/>
            <person name="Ruiz-Duenas F.J."/>
            <person name="Serrano A."/>
            <person name="Henrissat B."/>
            <person name="Drula E."/>
            <person name="Hughes K.W."/>
            <person name="Mata J.L."/>
            <person name="Ishikawa N.K."/>
            <person name="Vargas-Isla R."/>
            <person name="Ushijima S."/>
            <person name="Smith C.A."/>
            <person name="Ahrendt S."/>
            <person name="Andreopoulos W."/>
            <person name="He G."/>
            <person name="Labutti K."/>
            <person name="Lipzen A."/>
            <person name="Ng V."/>
            <person name="Riley R."/>
            <person name="Sandor L."/>
            <person name="Barry K."/>
            <person name="Martinez A.T."/>
            <person name="Xiao Y."/>
            <person name="Gibbons J.G."/>
            <person name="Terashima K."/>
            <person name="Grigoriev I.V."/>
            <person name="Hibbett D.S."/>
        </authorList>
    </citation>
    <scope>NUCLEOTIDE SEQUENCE</scope>
    <source>
        <strain evidence="3">RHP3577 ss4</strain>
    </source>
</reference>
<sequence>MAQLFAKAVIYLPSSFSPLRIQQLTHLIESHGGIATRSPDGATHVVTNSHRFEGWQGFQGDDAKPVCTEKWVERSVILGKLQPTSNYSADPRQLFSGVVGCAADLSPSDIEVLSAGISSFGGQWRSGLIKDVTHLFTLGSDSEKYQNALDYKKDAPITILLPHWFDDVLRLGMANLDISPYEWPDPLVLQPPAPSDNDRKKRSHKFEPNKEVLFSTASWNAESATTKMVSPKQVFEQRRVLLAASLELGERRKAIESFIKRAHGIIVTIGTSDDEGDANKEAEKIFDCDIYVTRFRSGTAYYRAARAGKTIASLSWIFHVLSIGILTPPLDQLLHYPIPKKPIEGFYTHEITITNFTGEAREYIKKLVCIMGAKFTPSMSSKNTVLIAAQADGTKTERARAWGIPIVNHLWLEDCFISWKNMTVGNDRYIHFPQGSDFASRLGERGLEPSIEDPAELDRLEEEEADQEAQEQGELVGVAISASRTQDSARDAREAADIVMGADNDPDLGQENEGHAMVVDVEPEPAKHRPRTPVSSKSKPRPKSQPIHRKDDDDNDLDSSPSKLPKQSPPKSSSRRSRIVETDEPQMDSEHHDTSEKENRYVSNRDGEEQEMEKRPVASKKKVKVQDPTNSSSRWRTTITAASSASSESEGDFDANLTQVTKTNLKNNIKAATKRARYASGDVLDNGGNDASEKEDGPESEDDDVVTSSKKKRVQPYKPNAVRLKARGRETEDSDVPRRVSMNANAVPKARPKTAPSPKQLSVVMPRLAKSTASAGPPSPSRTLTKSSSVHVASAERRSRPSTSLPNTFDSPASGRPSRRAAERASKQLRDTIMPDVVRFESEMKKHRRHSSSSVSAFPRDRDEPDQEEEEPVAKGKSKTKSKEDFGVIAGKKRKVSSRDMREAEESDVPADAASPPKKVRKRKPGSVRVMTTQVNLTDATKKAMEKLGAKFVTKPSECTHLIATKITRTEKFLCALAVTPWILTDQWIHKSVEAKTLLPEESFFLKDRGKWDIDLKKSLEEAKKSKYPLLANRVFYVTPGVKEDRSLLNNVITAFGGKMVACMPNDRQLLSNGKQISMRHLLTCEDDRELWEPIAKDAYIHNVELLLQGVLNQFMDFDNPKFHIR</sequence>
<feature type="domain" description="BRCT" evidence="2">
    <location>
        <begin position="942"/>
        <end position="1006"/>
    </location>
</feature>